<dbReference type="AlphaFoldDB" id="A0A8U0IMN2"/>
<feature type="transmembrane region" description="Helical" evidence="1">
    <location>
        <begin position="12"/>
        <end position="30"/>
    </location>
</feature>
<dbReference type="Proteomes" id="UP000830434">
    <property type="component" value="Chromosome"/>
</dbReference>
<dbReference type="RefSeq" id="WP_248656272.1">
    <property type="nucleotide sequence ID" value="NZ_CP096658.1"/>
</dbReference>
<reference evidence="2" key="1">
    <citation type="submission" date="2022-04" db="EMBL/GenBank/DDBJ databases">
        <title>Diverse halophilic archaea isolated from saline environments.</title>
        <authorList>
            <person name="Cui H.-L."/>
        </authorList>
    </citation>
    <scope>NUCLEOTIDE SEQUENCE</scope>
    <source>
        <strain evidence="2">XZYJT40</strain>
    </source>
</reference>
<keyword evidence="3" id="KW-1185">Reference proteome</keyword>
<feature type="transmembrane region" description="Helical" evidence="1">
    <location>
        <begin position="36"/>
        <end position="54"/>
    </location>
</feature>
<keyword evidence="1" id="KW-0472">Membrane</keyword>
<keyword evidence="1" id="KW-1133">Transmembrane helix</keyword>
<accession>A0A8U0IMN2</accession>
<gene>
    <name evidence="2" type="ORF">M0R88_07260</name>
</gene>
<sequence length="80" mass="9058">MRKPRAPRRGWAKITLGVSLLFAVGVFVYFSLAGAPLNGAVLGALVVVAGVWEYRRKLQDQITAEKYEAEAEQRQRRNRR</sequence>
<dbReference type="EMBL" id="CP096658">
    <property type="protein sequence ID" value="UPW01885.1"/>
    <property type="molecule type" value="Genomic_DNA"/>
</dbReference>
<name>A0A8U0IMN2_9EURY</name>
<keyword evidence="1" id="KW-0812">Transmembrane</keyword>
<evidence type="ECO:0000313" key="3">
    <source>
        <dbReference type="Proteomes" id="UP000830434"/>
    </source>
</evidence>
<evidence type="ECO:0000313" key="2">
    <source>
        <dbReference type="EMBL" id="UPW01885.1"/>
    </source>
</evidence>
<protein>
    <submittedName>
        <fullName evidence="2">Uncharacterized protein</fullName>
    </submittedName>
</protein>
<dbReference type="GeneID" id="72189641"/>
<proteinExistence type="predicted"/>
<organism evidence="2 3">
    <name type="scientific">Halorussus gelatinilyticus</name>
    <dbReference type="NCBI Taxonomy" id="2937524"/>
    <lineage>
        <taxon>Archaea</taxon>
        <taxon>Methanobacteriati</taxon>
        <taxon>Methanobacteriota</taxon>
        <taxon>Stenosarchaea group</taxon>
        <taxon>Halobacteria</taxon>
        <taxon>Halobacteriales</taxon>
        <taxon>Haladaptataceae</taxon>
        <taxon>Halorussus</taxon>
    </lineage>
</organism>
<dbReference type="KEGG" id="haxz:M0R88_07260"/>
<evidence type="ECO:0000256" key="1">
    <source>
        <dbReference type="SAM" id="Phobius"/>
    </source>
</evidence>